<proteinExistence type="predicted"/>
<keyword evidence="3" id="KW-1185">Reference proteome</keyword>
<dbReference type="Proteomes" id="UP000241890">
    <property type="component" value="Unassembled WGS sequence"/>
</dbReference>
<feature type="compositionally biased region" description="Polar residues" evidence="1">
    <location>
        <begin position="427"/>
        <end position="441"/>
    </location>
</feature>
<feature type="region of interest" description="Disordered" evidence="1">
    <location>
        <begin position="268"/>
        <end position="288"/>
    </location>
</feature>
<evidence type="ECO:0000313" key="3">
    <source>
        <dbReference type="Proteomes" id="UP000241890"/>
    </source>
</evidence>
<accession>A0A2R5G7F4</accession>
<name>A0A2R5G7F4_9STRA</name>
<feature type="compositionally biased region" description="Low complexity" evidence="1">
    <location>
        <begin position="270"/>
        <end position="288"/>
    </location>
</feature>
<organism evidence="2 3">
    <name type="scientific">Hondaea fermentalgiana</name>
    <dbReference type="NCBI Taxonomy" id="2315210"/>
    <lineage>
        <taxon>Eukaryota</taxon>
        <taxon>Sar</taxon>
        <taxon>Stramenopiles</taxon>
        <taxon>Bigyra</taxon>
        <taxon>Labyrinthulomycetes</taxon>
        <taxon>Thraustochytrida</taxon>
        <taxon>Thraustochytriidae</taxon>
        <taxon>Hondaea</taxon>
    </lineage>
</organism>
<evidence type="ECO:0000313" key="2">
    <source>
        <dbReference type="EMBL" id="GBG26930.1"/>
    </source>
</evidence>
<feature type="region of interest" description="Disordered" evidence="1">
    <location>
        <begin position="426"/>
        <end position="547"/>
    </location>
</feature>
<protein>
    <submittedName>
        <fullName evidence="2">Uncharacterized protein</fullName>
    </submittedName>
</protein>
<gene>
    <name evidence="2" type="ORF">FCC1311_031532</name>
</gene>
<feature type="compositionally biased region" description="Acidic residues" evidence="1">
    <location>
        <begin position="470"/>
        <end position="483"/>
    </location>
</feature>
<evidence type="ECO:0000256" key="1">
    <source>
        <dbReference type="SAM" id="MobiDB-lite"/>
    </source>
</evidence>
<feature type="compositionally biased region" description="Low complexity" evidence="1">
    <location>
        <begin position="81"/>
        <end position="94"/>
    </location>
</feature>
<feature type="compositionally biased region" description="Low complexity" evidence="1">
    <location>
        <begin position="128"/>
        <end position="140"/>
    </location>
</feature>
<dbReference type="AlphaFoldDB" id="A0A2R5G7F4"/>
<feature type="region of interest" description="Disordered" evidence="1">
    <location>
        <begin position="12"/>
        <end position="195"/>
    </location>
</feature>
<sequence length="750" mass="79982">MLVCVGLYAAGAQGSSARPAKNPRLGPQSSGPEYAWRASLEERYTPPPEDVISKSGTSGSGPGHATGSWGVPSNPSANWNAYASAPTGAAAGDAHGTRESRLNKTGSILMRAFSEKSIEDKTGDPGPSSSSSASGTTGSAVQNVMPRGPGLSSTAPANGAAPKVDKAQQDKAVVTSSMASKGSNEETATSMDSSTKLSGAALSTATVENLLKVARQGDEAWKVHVDKLLRSVEETTRNLQVRVEQLELSSGRYKLRSEALGRELEALKESSTAKASGKSSKTAAASVASDSISSDQMNKVEERLKALLIAQELKLRREFDLQIEEVRKTQARESVSQKSFVDEATSKTNQLDKSVSTLKTSVSEIQKSLQRVASKGESSLSEVKSIRAQMRKLEDAATKSSSEVSALQQSVDHFAEELAQREADAFVNSNSQRDRTSSVSGSGQGAGLYNDARRNNRTTVDNGGGGNGDDGGDDDDDDDDDDEVVIKEEPNRSVWDAEAATRAIVSEESSVAARGPHANSSSSASTAGSVRVASTVAQSDARTGSRRTLHKSLVLRNPRSYRYVVELQQTRRDREPWGASNIQLHPLPGSRSNEYFLSLAAGAKDQPSPVLTRGLEAVKHFITNSPGLGPAVARAAVSRCVYPSGTAKAFAMSPEDVSGKISFRFQAESLDSYALLHTFHIKPEMFVEPRRALDRDVVDFKNWYVQVSTRRTSSVYLVGAVPGKNRDTNVAKIRFIFIVLHPNADGPSVT</sequence>
<dbReference type="InParanoid" id="A0A2R5G7F4"/>
<feature type="compositionally biased region" description="Basic and acidic residues" evidence="1">
    <location>
        <begin position="113"/>
        <end position="123"/>
    </location>
</feature>
<feature type="compositionally biased region" description="Low complexity" evidence="1">
    <location>
        <begin position="518"/>
        <end position="537"/>
    </location>
</feature>
<dbReference type="EMBL" id="BEYU01000026">
    <property type="protein sequence ID" value="GBG26930.1"/>
    <property type="molecule type" value="Genomic_DNA"/>
</dbReference>
<feature type="compositionally biased region" description="Polar residues" evidence="1">
    <location>
        <begin position="174"/>
        <end position="195"/>
    </location>
</feature>
<comment type="caution">
    <text evidence="2">The sequence shown here is derived from an EMBL/GenBank/DDBJ whole genome shotgun (WGS) entry which is preliminary data.</text>
</comment>
<reference evidence="2 3" key="1">
    <citation type="submission" date="2017-12" db="EMBL/GenBank/DDBJ databases">
        <title>Sequencing, de novo assembly and annotation of complete genome of a new Thraustochytrid species, strain FCC1311.</title>
        <authorList>
            <person name="Sedici K."/>
            <person name="Godart F."/>
            <person name="Aiese Cigliano R."/>
            <person name="Sanseverino W."/>
            <person name="Barakat M."/>
            <person name="Ortet P."/>
            <person name="Marechal E."/>
            <person name="Cagnac O."/>
            <person name="Amato A."/>
        </authorList>
    </citation>
    <scope>NUCLEOTIDE SEQUENCE [LARGE SCALE GENOMIC DNA]</scope>
</reference>